<comment type="caution">
    <text evidence="1">The sequence shown here is derived from an EMBL/GenBank/DDBJ whole genome shotgun (WGS) entry which is preliminary data.</text>
</comment>
<protein>
    <submittedName>
        <fullName evidence="1">Uncharacterized protein</fullName>
    </submittedName>
</protein>
<keyword evidence="2" id="KW-1185">Reference proteome</keyword>
<gene>
    <name evidence="1" type="ORF">GCM10007418_30710</name>
</gene>
<reference evidence="2" key="1">
    <citation type="journal article" date="2019" name="Int. J. Syst. Evol. Microbiol.">
        <title>The Global Catalogue of Microorganisms (GCM) 10K type strain sequencing project: providing services to taxonomists for standard genome sequencing and annotation.</title>
        <authorList>
            <consortium name="The Broad Institute Genomics Platform"/>
            <consortium name="The Broad Institute Genome Sequencing Center for Infectious Disease"/>
            <person name="Wu L."/>
            <person name="Ma J."/>
        </authorList>
    </citation>
    <scope>NUCLEOTIDE SEQUENCE [LARGE SCALE GENOMIC DNA]</scope>
    <source>
        <strain evidence="2">CGMCC 1.12482</strain>
    </source>
</reference>
<organism evidence="1 2">
    <name type="scientific">Halopseudomonas salina</name>
    <dbReference type="NCBI Taxonomy" id="1323744"/>
    <lineage>
        <taxon>Bacteria</taxon>
        <taxon>Pseudomonadati</taxon>
        <taxon>Pseudomonadota</taxon>
        <taxon>Gammaproteobacteria</taxon>
        <taxon>Pseudomonadales</taxon>
        <taxon>Pseudomonadaceae</taxon>
        <taxon>Halopseudomonas</taxon>
    </lineage>
</organism>
<dbReference type="Proteomes" id="UP000638188">
    <property type="component" value="Unassembled WGS sequence"/>
</dbReference>
<dbReference type="EMBL" id="BMFF01000008">
    <property type="protein sequence ID" value="GGD09517.1"/>
    <property type="molecule type" value="Genomic_DNA"/>
</dbReference>
<evidence type="ECO:0000313" key="1">
    <source>
        <dbReference type="EMBL" id="GGD09517.1"/>
    </source>
</evidence>
<sequence length="68" mass="7365">MRIRELPSSISAVSVSGWHFVEVELDIPGFGLRASFFPFSSGSHGVRQHPQGVINQRFQIGAVGIDVG</sequence>
<name>A0ABQ1Q285_9GAMM</name>
<proteinExistence type="predicted"/>
<accession>A0ABQ1Q285</accession>
<evidence type="ECO:0000313" key="2">
    <source>
        <dbReference type="Proteomes" id="UP000638188"/>
    </source>
</evidence>